<dbReference type="InterPro" id="IPR036236">
    <property type="entry name" value="Znf_C2H2_sf"/>
</dbReference>
<sequence length="240" mass="27465">MDVIKTEPEDDTFDLLLQDTKYNKEQNKALSEERNFLDQHVTGIKEEYVDQSSDLLSEIKFEEDPVPVSFPVVKREPENDFFDVDRVQQEQKVEVSSEENEVERIAATNEGNVSSEFYSIVLAENETVCEISKTSDVSGKPARTREDEKQFRFELSKICFSNSAKLSGYLAKDTGKKHSKCDVCGKCFARSRYLKSHESLHRGTHIGKKSRGHVRGPRQPWNIAKSRNETIGKQEAKNCH</sequence>
<evidence type="ECO:0000256" key="1">
    <source>
        <dbReference type="PROSITE-ProRule" id="PRU00042"/>
    </source>
</evidence>
<dbReference type="InterPro" id="IPR013087">
    <property type="entry name" value="Znf_C2H2_type"/>
</dbReference>
<feature type="region of interest" description="Disordered" evidence="2">
    <location>
        <begin position="203"/>
        <end position="240"/>
    </location>
</feature>
<dbReference type="Gene3D" id="3.30.160.60">
    <property type="entry name" value="Classic Zinc Finger"/>
    <property type="match status" value="1"/>
</dbReference>
<keyword evidence="1" id="KW-0863">Zinc-finger</keyword>
<name>A0ABQ8RW78_PERAM</name>
<feature type="compositionally biased region" description="Basic and acidic residues" evidence="2">
    <location>
        <begin position="226"/>
        <end position="240"/>
    </location>
</feature>
<keyword evidence="1" id="KW-0862">Zinc</keyword>
<evidence type="ECO:0000313" key="4">
    <source>
        <dbReference type="EMBL" id="KAJ4425914.1"/>
    </source>
</evidence>
<keyword evidence="1" id="KW-0479">Metal-binding</keyword>
<reference evidence="4 5" key="1">
    <citation type="journal article" date="2022" name="Allergy">
        <title>Genome assembly and annotation of Periplaneta americana reveal a comprehensive cockroach allergen profile.</title>
        <authorList>
            <person name="Wang L."/>
            <person name="Xiong Q."/>
            <person name="Saelim N."/>
            <person name="Wang L."/>
            <person name="Nong W."/>
            <person name="Wan A.T."/>
            <person name="Shi M."/>
            <person name="Liu X."/>
            <person name="Cao Q."/>
            <person name="Hui J.H.L."/>
            <person name="Sookrung N."/>
            <person name="Leung T.F."/>
            <person name="Tungtrongchitr A."/>
            <person name="Tsui S.K.W."/>
        </authorList>
    </citation>
    <scope>NUCLEOTIDE SEQUENCE [LARGE SCALE GENOMIC DNA]</scope>
    <source>
        <strain evidence="4">PWHHKU_190912</strain>
    </source>
</reference>
<comment type="caution">
    <text evidence="4">The sequence shown here is derived from an EMBL/GenBank/DDBJ whole genome shotgun (WGS) entry which is preliminary data.</text>
</comment>
<accession>A0ABQ8RW78</accession>
<evidence type="ECO:0000259" key="3">
    <source>
        <dbReference type="PROSITE" id="PS50157"/>
    </source>
</evidence>
<dbReference type="Proteomes" id="UP001148838">
    <property type="component" value="Unassembled WGS sequence"/>
</dbReference>
<organism evidence="4 5">
    <name type="scientific">Periplaneta americana</name>
    <name type="common">American cockroach</name>
    <name type="synonym">Blatta americana</name>
    <dbReference type="NCBI Taxonomy" id="6978"/>
    <lineage>
        <taxon>Eukaryota</taxon>
        <taxon>Metazoa</taxon>
        <taxon>Ecdysozoa</taxon>
        <taxon>Arthropoda</taxon>
        <taxon>Hexapoda</taxon>
        <taxon>Insecta</taxon>
        <taxon>Pterygota</taxon>
        <taxon>Neoptera</taxon>
        <taxon>Polyneoptera</taxon>
        <taxon>Dictyoptera</taxon>
        <taxon>Blattodea</taxon>
        <taxon>Blattoidea</taxon>
        <taxon>Blattidae</taxon>
        <taxon>Blattinae</taxon>
        <taxon>Periplaneta</taxon>
    </lineage>
</organism>
<proteinExistence type="predicted"/>
<dbReference type="PROSITE" id="PS00028">
    <property type="entry name" value="ZINC_FINGER_C2H2_1"/>
    <property type="match status" value="1"/>
</dbReference>
<evidence type="ECO:0000313" key="5">
    <source>
        <dbReference type="Proteomes" id="UP001148838"/>
    </source>
</evidence>
<feature type="domain" description="C2H2-type" evidence="3">
    <location>
        <begin position="179"/>
        <end position="210"/>
    </location>
</feature>
<keyword evidence="5" id="KW-1185">Reference proteome</keyword>
<evidence type="ECO:0000256" key="2">
    <source>
        <dbReference type="SAM" id="MobiDB-lite"/>
    </source>
</evidence>
<dbReference type="SUPFAM" id="SSF57667">
    <property type="entry name" value="beta-beta-alpha zinc fingers"/>
    <property type="match status" value="1"/>
</dbReference>
<feature type="compositionally biased region" description="Basic residues" evidence="2">
    <location>
        <begin position="203"/>
        <end position="216"/>
    </location>
</feature>
<dbReference type="EMBL" id="JAJSOF020000041">
    <property type="protein sequence ID" value="KAJ4425914.1"/>
    <property type="molecule type" value="Genomic_DNA"/>
</dbReference>
<dbReference type="PROSITE" id="PS50157">
    <property type="entry name" value="ZINC_FINGER_C2H2_2"/>
    <property type="match status" value="1"/>
</dbReference>
<gene>
    <name evidence="4" type="ORF">ANN_27540</name>
</gene>
<protein>
    <recommendedName>
        <fullName evidence="3">C2H2-type domain-containing protein</fullName>
    </recommendedName>
</protein>